<dbReference type="EnsemblPlants" id="PGSC0003DMT400091479">
    <property type="protein sequence ID" value="PGSC0003DMT400091479"/>
    <property type="gene ID" value="PGSC0003DMG400041050"/>
</dbReference>
<feature type="compositionally biased region" description="Acidic residues" evidence="1">
    <location>
        <begin position="258"/>
        <end position="271"/>
    </location>
</feature>
<feature type="region of interest" description="Disordered" evidence="1">
    <location>
        <begin position="177"/>
        <end position="271"/>
    </location>
</feature>
<feature type="compositionally biased region" description="Basic and acidic residues" evidence="1">
    <location>
        <begin position="227"/>
        <end position="241"/>
    </location>
</feature>
<dbReference type="InParanoid" id="M1DMQ1"/>
<dbReference type="PaxDb" id="4113-PGSC0003DMT400091479"/>
<feature type="region of interest" description="Disordered" evidence="1">
    <location>
        <begin position="287"/>
        <end position="325"/>
    </location>
</feature>
<evidence type="ECO:0000256" key="1">
    <source>
        <dbReference type="SAM" id="MobiDB-lite"/>
    </source>
</evidence>
<dbReference type="AlphaFoldDB" id="M1DMQ1"/>
<feature type="region of interest" description="Disordered" evidence="1">
    <location>
        <begin position="46"/>
        <end position="78"/>
    </location>
</feature>
<evidence type="ECO:0000313" key="3">
    <source>
        <dbReference type="Proteomes" id="UP000011115"/>
    </source>
</evidence>
<organism evidence="2 3">
    <name type="scientific">Solanum tuberosum</name>
    <name type="common">Potato</name>
    <dbReference type="NCBI Taxonomy" id="4113"/>
    <lineage>
        <taxon>Eukaryota</taxon>
        <taxon>Viridiplantae</taxon>
        <taxon>Streptophyta</taxon>
        <taxon>Embryophyta</taxon>
        <taxon>Tracheophyta</taxon>
        <taxon>Spermatophyta</taxon>
        <taxon>Magnoliopsida</taxon>
        <taxon>eudicotyledons</taxon>
        <taxon>Gunneridae</taxon>
        <taxon>Pentapetalae</taxon>
        <taxon>asterids</taxon>
        <taxon>lamiids</taxon>
        <taxon>Solanales</taxon>
        <taxon>Solanaceae</taxon>
        <taxon>Solanoideae</taxon>
        <taxon>Solaneae</taxon>
        <taxon>Solanum</taxon>
    </lineage>
</organism>
<protein>
    <submittedName>
        <fullName evidence="2">Uncharacterized protein</fullName>
    </submittedName>
</protein>
<feature type="region of interest" description="Disordered" evidence="1">
    <location>
        <begin position="1"/>
        <end position="20"/>
    </location>
</feature>
<reference evidence="3" key="1">
    <citation type="journal article" date="2011" name="Nature">
        <title>Genome sequence and analysis of the tuber crop potato.</title>
        <authorList>
            <consortium name="The Potato Genome Sequencing Consortium"/>
        </authorList>
    </citation>
    <scope>NUCLEOTIDE SEQUENCE [LARGE SCALE GENOMIC DNA]</scope>
    <source>
        <strain evidence="3">cv. DM1-3 516 R44</strain>
    </source>
</reference>
<sequence>MENQQNPAQAGMTLNVPTHNNFTSLDMQEQVTNSLYGLDTSNKTLTKEDQTSQHPGKLANSTSSQNEQYSQKNQNAGISSNMEPVIDLRLPLPHNPTIIFVETVEAIDGVSGGMKDTQTNMQEGETKGRDLSNVLQEGESTDPLQVPIIHHGSKHQASHQLDIGKSLQGLGKENHYAETSARQQDKEGLHSQIPQNDAGNTPTQPSNNKSLARLSKKRRNAIKKRQQKEMETENKQQGQKEEVEDYDEYGVPNSKYEYDDDTQSLDDNDDEITTTFGATFQTYYEEEIQEIKRQQGLSPRGRKETRHNTTRARSKPLTRARSRDL</sequence>
<proteinExistence type="predicted"/>
<dbReference type="Gramene" id="PGSC0003DMT400091479">
    <property type="protein sequence ID" value="PGSC0003DMT400091479"/>
    <property type="gene ID" value="PGSC0003DMG400041050"/>
</dbReference>
<feature type="compositionally biased region" description="Polar residues" evidence="1">
    <location>
        <begin position="192"/>
        <end position="210"/>
    </location>
</feature>
<keyword evidence="3" id="KW-1185">Reference proteome</keyword>
<accession>M1DMQ1</accession>
<evidence type="ECO:0000313" key="2">
    <source>
        <dbReference type="EnsemblPlants" id="PGSC0003DMT400091479"/>
    </source>
</evidence>
<dbReference type="Proteomes" id="UP000011115">
    <property type="component" value="Unassembled WGS sequence"/>
</dbReference>
<feature type="compositionally biased region" description="Polar residues" evidence="1">
    <location>
        <begin position="59"/>
        <end position="78"/>
    </location>
</feature>
<dbReference type="HOGENOM" id="CLU_856350_0_0_1"/>
<feature type="compositionally biased region" description="Basic residues" evidence="1">
    <location>
        <begin position="303"/>
        <end position="325"/>
    </location>
</feature>
<name>M1DMQ1_SOLTU</name>
<feature type="compositionally biased region" description="Basic residues" evidence="1">
    <location>
        <begin position="214"/>
        <end position="226"/>
    </location>
</feature>
<reference evidence="2" key="2">
    <citation type="submission" date="2015-06" db="UniProtKB">
        <authorList>
            <consortium name="EnsemblPlants"/>
        </authorList>
    </citation>
    <scope>IDENTIFICATION</scope>
    <source>
        <strain evidence="2">DM1-3 516 R44</strain>
    </source>
</reference>